<dbReference type="Proteomes" id="UP001501842">
    <property type="component" value="Unassembled WGS sequence"/>
</dbReference>
<dbReference type="Gene3D" id="3.40.50.620">
    <property type="entry name" value="HUPs"/>
    <property type="match status" value="2"/>
</dbReference>
<gene>
    <name evidence="3" type="ORF">GCM10010439_65900</name>
</gene>
<dbReference type="PANTHER" id="PTHR46268:SF6">
    <property type="entry name" value="UNIVERSAL STRESS PROTEIN UP12"/>
    <property type="match status" value="1"/>
</dbReference>
<evidence type="ECO:0000313" key="4">
    <source>
        <dbReference type="Proteomes" id="UP001501842"/>
    </source>
</evidence>
<accession>A0ABP6H7K4</accession>
<reference evidence="4" key="1">
    <citation type="journal article" date="2019" name="Int. J. Syst. Evol. Microbiol.">
        <title>The Global Catalogue of Microorganisms (GCM) 10K type strain sequencing project: providing services to taxonomists for standard genome sequencing and annotation.</title>
        <authorList>
            <consortium name="The Broad Institute Genomics Platform"/>
            <consortium name="The Broad Institute Genome Sequencing Center for Infectious Disease"/>
            <person name="Wu L."/>
            <person name="Ma J."/>
        </authorList>
    </citation>
    <scope>NUCLEOTIDE SEQUENCE [LARGE SCALE GENOMIC DNA]</scope>
    <source>
        <strain evidence="4">JCM 8201</strain>
    </source>
</reference>
<dbReference type="RefSeq" id="WP_344456664.1">
    <property type="nucleotide sequence ID" value="NZ_BAAATZ010000034.1"/>
</dbReference>
<sequence length="311" mass="32017">MPGDRVLVGCTDDRRGADAVALGTDMTSAAGGGGALLLGHVRMPAWPAGLGPGAVDAEWERYLEDRARTVLARGAGLAAERGVEPDRLLVGTDRGSGKGLARLASEAGADTIVIGSASGGPRAGISLGGTADQLLHGSPVPIAIAPKNHADLGRRGFDRVTVAYVRRPGAIDAVGLAATLASRFGVPLRLLTFAVGSSAGGKAAVLAEEQLRRLVEALRGDLADAVRETALAGPLRQEDILTEVAAGWDAAHAVRGARWTDGELLVCSSSEAGPLRRVFMGDMSLKIIRAAPCPVMVVPRSAARGRRPEIR</sequence>
<dbReference type="InterPro" id="IPR014729">
    <property type="entry name" value="Rossmann-like_a/b/a_fold"/>
</dbReference>
<proteinExistence type="inferred from homology"/>
<dbReference type="SUPFAM" id="SSF52402">
    <property type="entry name" value="Adenine nucleotide alpha hydrolases-like"/>
    <property type="match status" value="2"/>
</dbReference>
<name>A0ABP6H7K4_9ACTN</name>
<dbReference type="InterPro" id="IPR006016">
    <property type="entry name" value="UspA"/>
</dbReference>
<organism evidence="3 4">
    <name type="scientific">Actinocorallia aurantiaca</name>
    <dbReference type="NCBI Taxonomy" id="46204"/>
    <lineage>
        <taxon>Bacteria</taxon>
        <taxon>Bacillati</taxon>
        <taxon>Actinomycetota</taxon>
        <taxon>Actinomycetes</taxon>
        <taxon>Streptosporangiales</taxon>
        <taxon>Thermomonosporaceae</taxon>
        <taxon>Actinocorallia</taxon>
    </lineage>
</organism>
<keyword evidence="4" id="KW-1185">Reference proteome</keyword>
<feature type="domain" description="UspA" evidence="2">
    <location>
        <begin position="157"/>
        <end position="299"/>
    </location>
</feature>
<dbReference type="PANTHER" id="PTHR46268">
    <property type="entry name" value="STRESS RESPONSE PROTEIN NHAX"/>
    <property type="match status" value="1"/>
</dbReference>
<comment type="similarity">
    <text evidence="1">Belongs to the universal stress protein A family.</text>
</comment>
<dbReference type="EMBL" id="BAAATZ010000034">
    <property type="protein sequence ID" value="GAA2737124.1"/>
    <property type="molecule type" value="Genomic_DNA"/>
</dbReference>
<feature type="domain" description="UspA" evidence="2">
    <location>
        <begin position="5"/>
        <end position="145"/>
    </location>
</feature>
<evidence type="ECO:0000313" key="3">
    <source>
        <dbReference type="EMBL" id="GAA2737124.1"/>
    </source>
</evidence>
<dbReference type="Pfam" id="PF00582">
    <property type="entry name" value="Usp"/>
    <property type="match status" value="2"/>
</dbReference>
<comment type="caution">
    <text evidence="3">The sequence shown here is derived from an EMBL/GenBank/DDBJ whole genome shotgun (WGS) entry which is preliminary data.</text>
</comment>
<evidence type="ECO:0000259" key="2">
    <source>
        <dbReference type="Pfam" id="PF00582"/>
    </source>
</evidence>
<protein>
    <submittedName>
        <fullName evidence="3">Universal stress protein</fullName>
    </submittedName>
</protein>
<dbReference type="CDD" id="cd00293">
    <property type="entry name" value="USP-like"/>
    <property type="match status" value="1"/>
</dbReference>
<evidence type="ECO:0000256" key="1">
    <source>
        <dbReference type="ARBA" id="ARBA00008791"/>
    </source>
</evidence>